<evidence type="ECO:0000313" key="6">
    <source>
        <dbReference type="Proteomes" id="UP001055171"/>
    </source>
</evidence>
<name>A0ABY3UPT7_MYCLN</name>
<dbReference type="RefSeq" id="WP_239721052.1">
    <property type="nucleotide sequence ID" value="NZ_CP092423.2"/>
</dbReference>
<evidence type="ECO:0000256" key="1">
    <source>
        <dbReference type="ARBA" id="ARBA00023015"/>
    </source>
</evidence>
<dbReference type="CDD" id="cd08417">
    <property type="entry name" value="PBP2_Nitroaromatics_like"/>
    <property type="match status" value="1"/>
</dbReference>
<evidence type="ECO:0000256" key="3">
    <source>
        <dbReference type="ARBA" id="ARBA00023163"/>
    </source>
</evidence>
<evidence type="ECO:0000313" key="5">
    <source>
        <dbReference type="EMBL" id="ULP41606.1"/>
    </source>
</evidence>
<keyword evidence="3" id="KW-0804">Transcription</keyword>
<dbReference type="PANTHER" id="PTHR30118">
    <property type="entry name" value="HTH-TYPE TRANSCRIPTIONAL REGULATOR LEUO-RELATED"/>
    <property type="match status" value="1"/>
</dbReference>
<evidence type="ECO:0000259" key="4">
    <source>
        <dbReference type="Pfam" id="PF03466"/>
    </source>
</evidence>
<keyword evidence="1" id="KW-0805">Transcription regulation</keyword>
<dbReference type="InterPro" id="IPR005119">
    <property type="entry name" value="LysR_subst-bd"/>
</dbReference>
<feature type="domain" description="LysR substrate-binding" evidence="4">
    <location>
        <begin position="32"/>
        <end position="229"/>
    </location>
</feature>
<proteinExistence type="predicted"/>
<dbReference type="Gene3D" id="3.40.190.10">
    <property type="entry name" value="Periplasmic binding protein-like II"/>
    <property type="match status" value="2"/>
</dbReference>
<dbReference type="PANTHER" id="PTHR30118:SF15">
    <property type="entry name" value="TRANSCRIPTIONAL REGULATORY PROTEIN"/>
    <property type="match status" value="1"/>
</dbReference>
<sequence length="240" mass="26998">MAESLAEPVRDALSCIDILLQHQGFNPLVDHRTFSVIATDRTIVTFLHPLIMAMYHEAPHVRLEITPPGDDYAERLQGGDADVLIIPWEVFGPHVNYLHEVLYHDRFVCAVDAANTDVGETITLEQFSALPYLATSALGVPSLAEVQLDLLNISRNTQISAGFSLARLLLRGGPLITVMHERLARAINFDNQLRIIEPPMKLQPLTEIMVWTPRTDRDPGNQWLREQLRMLAAEYESKAD</sequence>
<dbReference type="InterPro" id="IPR050389">
    <property type="entry name" value="LysR-type_TF"/>
</dbReference>
<reference evidence="5" key="1">
    <citation type="submission" date="2022-08" db="EMBL/GenBank/DDBJ databases">
        <title>Complete genome sequence of 14 non-tuberculosis mycobacteria type-strains.</title>
        <authorList>
            <person name="Igarashi Y."/>
            <person name="Osugi A."/>
            <person name="Mitarai S."/>
        </authorList>
    </citation>
    <scope>NUCLEOTIDE SEQUENCE</scope>
    <source>
        <strain evidence="5">ATCC 51985</strain>
    </source>
</reference>
<gene>
    <name evidence="5" type="ORF">MJO58_22605</name>
</gene>
<evidence type="ECO:0000256" key="2">
    <source>
        <dbReference type="ARBA" id="ARBA00023125"/>
    </source>
</evidence>
<dbReference type="Proteomes" id="UP001055171">
    <property type="component" value="Chromosome"/>
</dbReference>
<dbReference type="EMBL" id="CP092423">
    <property type="protein sequence ID" value="ULP41606.1"/>
    <property type="molecule type" value="Genomic_DNA"/>
</dbReference>
<keyword evidence="2" id="KW-0238">DNA-binding</keyword>
<dbReference type="SUPFAM" id="SSF53850">
    <property type="entry name" value="Periplasmic binding protein-like II"/>
    <property type="match status" value="1"/>
</dbReference>
<organism evidence="5 6">
    <name type="scientific">Mycobacterium lentiflavum</name>
    <dbReference type="NCBI Taxonomy" id="141349"/>
    <lineage>
        <taxon>Bacteria</taxon>
        <taxon>Bacillati</taxon>
        <taxon>Actinomycetota</taxon>
        <taxon>Actinomycetes</taxon>
        <taxon>Mycobacteriales</taxon>
        <taxon>Mycobacteriaceae</taxon>
        <taxon>Mycobacterium</taxon>
        <taxon>Mycobacterium simiae complex</taxon>
    </lineage>
</organism>
<dbReference type="InterPro" id="IPR037402">
    <property type="entry name" value="YidZ_PBP2"/>
</dbReference>
<keyword evidence="6" id="KW-1185">Reference proteome</keyword>
<dbReference type="Pfam" id="PF03466">
    <property type="entry name" value="LysR_substrate"/>
    <property type="match status" value="1"/>
</dbReference>
<protein>
    <submittedName>
        <fullName evidence="5">LysR substrate-binding domain-containing protein</fullName>
    </submittedName>
</protein>
<accession>A0ABY3UPT7</accession>